<dbReference type="AlphaFoldDB" id="A0A0X8JP52"/>
<feature type="domain" description="Metallo-beta-lactamase" evidence="2">
    <location>
        <begin position="30"/>
        <end position="207"/>
    </location>
</feature>
<dbReference type="InterPro" id="IPR050855">
    <property type="entry name" value="NDM-1-like"/>
</dbReference>
<sequence>MHFPAGRKSDTGRFMPPRYIVHEIHTGMFPVCSVLIHGQRHQLLWDTLSHPRHLSAIRPALHKSCLVAYSHADWDHVQGTAALDCAVVVGHRECARRFECEAPRTLRDLQAREPGMWDGVHLVPPTVIFDGQLDLDLGGCTVHLRHLPGHTPDSIVAFIPELALLLAGDAAELPCPDVPENCHLDGWIHGLEYWESHDGVRYVIPSHGPVGGREILSQTAAYLRALRDGAPLDLPRDASEFYMRTHAENLRHCGLAPGSRP</sequence>
<dbReference type="Pfam" id="PF00753">
    <property type="entry name" value="Lactamase_B"/>
    <property type="match status" value="1"/>
</dbReference>
<dbReference type="Gene3D" id="3.60.15.10">
    <property type="entry name" value="Ribonuclease Z/Hydroxyacylglutathione hydrolase-like"/>
    <property type="match status" value="1"/>
</dbReference>
<keyword evidence="4" id="KW-1185">Reference proteome</keyword>
<evidence type="ECO:0000313" key="3">
    <source>
        <dbReference type="EMBL" id="AMD92317.1"/>
    </source>
</evidence>
<organism evidence="3 4">
    <name type="scientific">Desulfomicrobium orale DSM 12838</name>
    <dbReference type="NCBI Taxonomy" id="888061"/>
    <lineage>
        <taxon>Bacteria</taxon>
        <taxon>Pseudomonadati</taxon>
        <taxon>Thermodesulfobacteriota</taxon>
        <taxon>Desulfovibrionia</taxon>
        <taxon>Desulfovibrionales</taxon>
        <taxon>Desulfomicrobiaceae</taxon>
        <taxon>Desulfomicrobium</taxon>
    </lineage>
</organism>
<evidence type="ECO:0000256" key="1">
    <source>
        <dbReference type="ARBA" id="ARBA00005250"/>
    </source>
</evidence>
<protein>
    <recommendedName>
        <fullName evidence="2">Metallo-beta-lactamase domain-containing protein</fullName>
    </recommendedName>
</protein>
<dbReference type="STRING" id="888061.AXF15_03805"/>
<dbReference type="KEGG" id="doa:AXF15_03805"/>
<dbReference type="SMART" id="SM00849">
    <property type="entry name" value="Lactamase_B"/>
    <property type="match status" value="1"/>
</dbReference>
<accession>A0A0X8JP52</accession>
<dbReference type="EMBL" id="CP014230">
    <property type="protein sequence ID" value="AMD92317.1"/>
    <property type="molecule type" value="Genomic_DNA"/>
</dbReference>
<dbReference type="GO" id="GO:0017001">
    <property type="term" value="P:antibiotic catabolic process"/>
    <property type="evidence" value="ECO:0007669"/>
    <property type="project" value="UniProtKB-ARBA"/>
</dbReference>
<dbReference type="SUPFAM" id="SSF56281">
    <property type="entry name" value="Metallo-hydrolase/oxidoreductase"/>
    <property type="match status" value="1"/>
</dbReference>
<dbReference type="PANTHER" id="PTHR42951">
    <property type="entry name" value="METALLO-BETA-LACTAMASE DOMAIN-CONTAINING"/>
    <property type="match status" value="1"/>
</dbReference>
<dbReference type="PANTHER" id="PTHR42951:SF4">
    <property type="entry name" value="ACYL-COENZYME A THIOESTERASE MBLAC2"/>
    <property type="match status" value="1"/>
</dbReference>
<dbReference type="InterPro" id="IPR036866">
    <property type="entry name" value="RibonucZ/Hydroxyglut_hydro"/>
</dbReference>
<comment type="similarity">
    <text evidence="1">Belongs to the metallo-beta-lactamase superfamily. Class-B beta-lactamase family.</text>
</comment>
<evidence type="ECO:0000259" key="2">
    <source>
        <dbReference type="SMART" id="SM00849"/>
    </source>
</evidence>
<name>A0A0X8JP52_9BACT</name>
<dbReference type="Proteomes" id="UP000063964">
    <property type="component" value="Chromosome"/>
</dbReference>
<dbReference type="InterPro" id="IPR001279">
    <property type="entry name" value="Metallo-B-lactamas"/>
</dbReference>
<reference evidence="4" key="1">
    <citation type="submission" date="2016-02" db="EMBL/GenBank/DDBJ databases">
        <authorList>
            <person name="Holder M.E."/>
            <person name="Ajami N.J."/>
            <person name="Petrosino J.F."/>
        </authorList>
    </citation>
    <scope>NUCLEOTIDE SEQUENCE [LARGE SCALE GENOMIC DNA]</scope>
    <source>
        <strain evidence="4">DSM 12838</strain>
    </source>
</reference>
<gene>
    <name evidence="3" type="ORF">AXF15_03805</name>
</gene>
<evidence type="ECO:0000313" key="4">
    <source>
        <dbReference type="Proteomes" id="UP000063964"/>
    </source>
</evidence>
<proteinExistence type="inferred from homology"/>